<sequence>MKEKLLAGILLILGLVVSAPVAAQVIDDSTRVLYSPKTTLQLYERDVLQGRYIEQRVDTSINNMYNERYWFHDTTFFQHLGNVGTAAQPLLFRMQRNIGVRYGKNAFDRYAYDAENINYFDTRSPYSHLYYVQGQRGETLFEGTYARNITPRLNAGIAYQILTANKQLGPSNDGLIDNQAVKAFTHYRSKNKRYDLFANFTHLNQEQIEQGGIRPGPEDTQDSLFRYELETVYLNQAASQEMRNKVHALQILKLAGENLKVYHTLDWQKQSNEYQDSQFPTGDELNIFYKNYLFDSTRTKDETSYRELQNAVGFTGNTDISFYQAYIKHRNARINYSVLQALTIGEDSVINQTRTEESNFNQILVGGQLRLNYGKKALILVDGEFQLTRDYRVLAQGKLGPFTLSQEHVQRSPSLVEQRMLSNHFEWRNDFTTEVTDQSRFGFESKLGERQFLRLGAHYTNIKRHIFFNEEALPQQLSGNQRLYGAELTHHIRFGGLHFENFVAYTNTDKAETIRIPEWLVDSKLYFQGFIFKKALLGQIGAEMYLPTGYKADAYMPVTQQFYLQNGFQVKTYPVVDVFIAADIRSLNVFLKMSNVGDELFAPGYFVTPYYTGMRRSFVFGLKWMFFD</sequence>
<proteinExistence type="predicted"/>
<dbReference type="Pfam" id="PF14121">
    <property type="entry name" value="Porin_10"/>
    <property type="match status" value="1"/>
</dbReference>
<dbReference type="EMBL" id="JBHUIM010000001">
    <property type="protein sequence ID" value="MFD2244764.1"/>
    <property type="molecule type" value="Genomic_DNA"/>
</dbReference>
<evidence type="ECO:0000256" key="1">
    <source>
        <dbReference type="SAM" id="SignalP"/>
    </source>
</evidence>
<evidence type="ECO:0000313" key="3">
    <source>
        <dbReference type="Proteomes" id="UP001597374"/>
    </source>
</evidence>
<feature type="chain" id="PRO_5046361962" evidence="1">
    <location>
        <begin position="24"/>
        <end position="628"/>
    </location>
</feature>
<keyword evidence="3" id="KW-1185">Reference proteome</keyword>
<protein>
    <submittedName>
        <fullName evidence="2">Porin</fullName>
    </submittedName>
</protein>
<organism evidence="2 3">
    <name type="scientific">Pontibacter ruber</name>
    <dbReference type="NCBI Taxonomy" id="1343895"/>
    <lineage>
        <taxon>Bacteria</taxon>
        <taxon>Pseudomonadati</taxon>
        <taxon>Bacteroidota</taxon>
        <taxon>Cytophagia</taxon>
        <taxon>Cytophagales</taxon>
        <taxon>Hymenobacteraceae</taxon>
        <taxon>Pontibacter</taxon>
    </lineage>
</organism>
<feature type="signal peptide" evidence="1">
    <location>
        <begin position="1"/>
        <end position="23"/>
    </location>
</feature>
<evidence type="ECO:0000313" key="2">
    <source>
        <dbReference type="EMBL" id="MFD2244764.1"/>
    </source>
</evidence>
<keyword evidence="1" id="KW-0732">Signal</keyword>
<dbReference type="InterPro" id="IPR025631">
    <property type="entry name" value="Porin_10"/>
</dbReference>
<dbReference type="Proteomes" id="UP001597374">
    <property type="component" value="Unassembled WGS sequence"/>
</dbReference>
<comment type="caution">
    <text evidence="2">The sequence shown here is derived from an EMBL/GenBank/DDBJ whole genome shotgun (WGS) entry which is preliminary data.</text>
</comment>
<name>A0ABW5CRX0_9BACT</name>
<gene>
    <name evidence="2" type="ORF">ACFSKP_00765</name>
</gene>
<accession>A0ABW5CRX0</accession>
<reference evidence="3" key="1">
    <citation type="journal article" date="2019" name="Int. J. Syst. Evol. Microbiol.">
        <title>The Global Catalogue of Microorganisms (GCM) 10K type strain sequencing project: providing services to taxonomists for standard genome sequencing and annotation.</title>
        <authorList>
            <consortium name="The Broad Institute Genomics Platform"/>
            <consortium name="The Broad Institute Genome Sequencing Center for Infectious Disease"/>
            <person name="Wu L."/>
            <person name="Ma J."/>
        </authorList>
    </citation>
    <scope>NUCLEOTIDE SEQUENCE [LARGE SCALE GENOMIC DNA]</scope>
    <source>
        <strain evidence="3">CGMCC 4.1782</strain>
    </source>
</reference>
<dbReference type="SUPFAM" id="SSF56935">
    <property type="entry name" value="Porins"/>
    <property type="match status" value="1"/>
</dbReference>
<dbReference type="RefSeq" id="WP_250429858.1">
    <property type="nucleotide sequence ID" value="NZ_JALPRR010000002.1"/>
</dbReference>